<protein>
    <recommendedName>
        <fullName evidence="1">MnmC-like methyltransferase domain-containing protein</fullName>
    </recommendedName>
</protein>
<dbReference type="Proteomes" id="UP000625316">
    <property type="component" value="Unassembled WGS sequence"/>
</dbReference>
<name>A0A928VU99_9CYAN</name>
<dbReference type="EMBL" id="JADEXQ010000092">
    <property type="protein sequence ID" value="MBE9032184.1"/>
    <property type="molecule type" value="Genomic_DNA"/>
</dbReference>
<dbReference type="InterPro" id="IPR029063">
    <property type="entry name" value="SAM-dependent_MTases_sf"/>
</dbReference>
<keyword evidence="3" id="KW-1185">Reference proteome</keyword>
<dbReference type="RefSeq" id="WP_264327007.1">
    <property type="nucleotide sequence ID" value="NZ_JADEXQ010000092.1"/>
</dbReference>
<reference evidence="2" key="1">
    <citation type="submission" date="2020-10" db="EMBL/GenBank/DDBJ databases">
        <authorList>
            <person name="Castelo-Branco R."/>
            <person name="Eusebio N."/>
            <person name="Adriana R."/>
            <person name="Vieira A."/>
            <person name="Brugerolle De Fraissinette N."/>
            <person name="Rezende De Castro R."/>
            <person name="Schneider M.P."/>
            <person name="Vasconcelos V."/>
            <person name="Leao P.N."/>
        </authorList>
    </citation>
    <scope>NUCLEOTIDE SEQUENCE</scope>
    <source>
        <strain evidence="2">LEGE 11480</strain>
    </source>
</reference>
<accession>A0A928VU99</accession>
<dbReference type="Gene3D" id="3.40.50.150">
    <property type="entry name" value="Vaccinia Virus protein VP39"/>
    <property type="match status" value="1"/>
</dbReference>
<dbReference type="InterPro" id="IPR008471">
    <property type="entry name" value="MnmC-like_methylTransf"/>
</dbReference>
<comment type="caution">
    <text evidence="2">The sequence shown here is derived from an EMBL/GenBank/DDBJ whole genome shotgun (WGS) entry which is preliminary data.</text>
</comment>
<dbReference type="PANTHER" id="PTHR39963">
    <property type="entry name" value="SLL0983 PROTEIN"/>
    <property type="match status" value="1"/>
</dbReference>
<dbReference type="Pfam" id="PF05430">
    <property type="entry name" value="Methyltransf_30"/>
    <property type="match status" value="1"/>
</dbReference>
<proteinExistence type="predicted"/>
<dbReference type="PANTHER" id="PTHR39963:SF1">
    <property type="entry name" value="MNMC-LIKE METHYLTRANSFERASE DOMAIN-CONTAINING PROTEIN"/>
    <property type="match status" value="1"/>
</dbReference>
<sequence>MTDWTPEKTADGSYTFFSEEFQETFHSRQGAKVEAFYKFSRATNLTDAKDRDRLCLLDVCYGLGYNTGMALETIWAANPNCHITLYALELDASVPLGAIVPDLLEGWSVPVQGVLQDLAKDGRSQLPMLDATMLIGDARQTVQTLIDQEFKADSIFFDPFSPRRCPQLWSVDFFREVVRCLAPAGKLATYSRSASVRTALQDVGLKIGTIPLEKEDWREYKAHDWSQGTIGAWEDVDLHPLTQMEREHLQTRAATAYRDPDLTDTAAVILQRHKETQALSQAESTTKWRKRWGIR</sequence>
<feature type="domain" description="MnmC-like methyltransferase" evidence="1">
    <location>
        <begin position="114"/>
        <end position="209"/>
    </location>
</feature>
<evidence type="ECO:0000313" key="3">
    <source>
        <dbReference type="Proteomes" id="UP000625316"/>
    </source>
</evidence>
<dbReference type="GO" id="GO:0016645">
    <property type="term" value="F:oxidoreductase activity, acting on the CH-NH group of donors"/>
    <property type="evidence" value="ECO:0007669"/>
    <property type="project" value="InterPro"/>
</dbReference>
<gene>
    <name evidence="2" type="ORF">IQ266_20810</name>
</gene>
<evidence type="ECO:0000259" key="1">
    <source>
        <dbReference type="Pfam" id="PF05430"/>
    </source>
</evidence>
<dbReference type="AlphaFoldDB" id="A0A928VU99"/>
<dbReference type="SUPFAM" id="SSF53335">
    <property type="entry name" value="S-adenosyl-L-methionine-dependent methyltransferases"/>
    <property type="match status" value="1"/>
</dbReference>
<organism evidence="2 3">
    <name type="scientific">Romeriopsis navalis LEGE 11480</name>
    <dbReference type="NCBI Taxonomy" id="2777977"/>
    <lineage>
        <taxon>Bacteria</taxon>
        <taxon>Bacillati</taxon>
        <taxon>Cyanobacteriota</taxon>
        <taxon>Cyanophyceae</taxon>
        <taxon>Leptolyngbyales</taxon>
        <taxon>Leptolyngbyaceae</taxon>
        <taxon>Romeriopsis</taxon>
        <taxon>Romeriopsis navalis</taxon>
    </lineage>
</organism>
<evidence type="ECO:0000313" key="2">
    <source>
        <dbReference type="EMBL" id="MBE9032184.1"/>
    </source>
</evidence>